<dbReference type="RefSeq" id="WP_407844185.1">
    <property type="nucleotide sequence ID" value="NZ_BTHH01000002.1"/>
</dbReference>
<dbReference type="InterPro" id="IPR000873">
    <property type="entry name" value="AMP-dep_synth/lig_dom"/>
</dbReference>
<dbReference type="PANTHER" id="PTHR43845:SF1">
    <property type="entry name" value="BLR5969 PROTEIN"/>
    <property type="match status" value="1"/>
</dbReference>
<dbReference type="EC" id="6.2.1.30" evidence="2"/>
<dbReference type="Pfam" id="PF00501">
    <property type="entry name" value="AMP-binding"/>
    <property type="match status" value="1"/>
</dbReference>
<organism evidence="2 3">
    <name type="scientific">Blautia wexlerae</name>
    <dbReference type="NCBI Taxonomy" id="418240"/>
    <lineage>
        <taxon>Bacteria</taxon>
        <taxon>Bacillati</taxon>
        <taxon>Bacillota</taxon>
        <taxon>Clostridia</taxon>
        <taxon>Lachnospirales</taxon>
        <taxon>Lachnospiraceae</taxon>
        <taxon>Blautia</taxon>
    </lineage>
</organism>
<dbReference type="eggNOG" id="COG1541">
    <property type="taxonomic scope" value="Bacteria"/>
</dbReference>
<gene>
    <name evidence="2" type="primary">paaK</name>
    <name evidence="2" type="ORF">ERS852478_00494</name>
</gene>
<accession>A0A173Y120</accession>
<evidence type="ECO:0000313" key="3">
    <source>
        <dbReference type="Proteomes" id="UP000095431"/>
    </source>
</evidence>
<dbReference type="Gene3D" id="3.40.50.12780">
    <property type="entry name" value="N-terminal domain of ligase-like"/>
    <property type="match status" value="1"/>
</dbReference>
<dbReference type="EMBL" id="CYZN01000003">
    <property type="protein sequence ID" value="CUN57250.1"/>
    <property type="molecule type" value="Genomic_DNA"/>
</dbReference>
<dbReference type="AlphaFoldDB" id="A0A173Y120"/>
<feature type="domain" description="AMP-dependent synthetase/ligase" evidence="1">
    <location>
        <begin position="93"/>
        <end position="282"/>
    </location>
</feature>
<dbReference type="SUPFAM" id="SSF56801">
    <property type="entry name" value="Acetyl-CoA synthetase-like"/>
    <property type="match status" value="1"/>
</dbReference>
<proteinExistence type="predicted"/>
<keyword evidence="2" id="KW-0436">Ligase</keyword>
<evidence type="ECO:0000313" key="2">
    <source>
        <dbReference type="EMBL" id="CUN57250.1"/>
    </source>
</evidence>
<sequence length="398" mass="44600">MKRSNIDAMICKQERITDITREAINKIQLDKLNAVLKREKEREGFYRNLPERLESLADLKALPFTTESDLAQKGGRMLLCSQGEIQRIISEQTSGTTGAGKRVFYTEGDCEHTIELFMAGLGEFIYPGSRTMVAMPFSGPFGLGELIAEAIRRIGAHPLLTGNSKTYGELKTILEEEQPDTYVGMPTALLSMLRMCGKGSIKRALVSGDACPETVMKEIEKILGTPLWPHYGSREMGLGGAICCQAHEGMHMRENHCITEIIDKEGNVLPDGQWGELVITTIGMEAQPLIRYRTGDHTRIIPGKCICGSEVRRLDFVRRIDQSKSMREMDELLFQFPELVDYCVRSVGGKKEITALFTSDNGEELIRNVCAEKNIISLDCRKAEWSDRALYPAKRIIL</sequence>
<dbReference type="NCBIfam" id="NF045666">
    <property type="entry name" value="DVU1553_fam_AMP"/>
    <property type="match status" value="1"/>
</dbReference>
<reference evidence="2 3" key="1">
    <citation type="submission" date="2015-09" db="EMBL/GenBank/DDBJ databases">
        <authorList>
            <consortium name="Pathogen Informatics"/>
        </authorList>
    </citation>
    <scope>NUCLEOTIDE SEQUENCE [LARGE SCALE GENOMIC DNA]</scope>
    <source>
        <strain evidence="2 3">2789STDY5834863</strain>
    </source>
</reference>
<dbReference type="InterPro" id="IPR042099">
    <property type="entry name" value="ANL_N_sf"/>
</dbReference>
<name>A0A173Y120_9FIRM</name>
<dbReference type="PANTHER" id="PTHR43845">
    <property type="entry name" value="BLR5969 PROTEIN"/>
    <property type="match status" value="1"/>
</dbReference>
<dbReference type="GO" id="GO:0047475">
    <property type="term" value="F:phenylacetate-CoA ligase activity"/>
    <property type="evidence" value="ECO:0007669"/>
    <property type="project" value="UniProtKB-EC"/>
</dbReference>
<dbReference type="Proteomes" id="UP000095431">
    <property type="component" value="Unassembled WGS sequence"/>
</dbReference>
<evidence type="ECO:0000259" key="1">
    <source>
        <dbReference type="Pfam" id="PF00501"/>
    </source>
</evidence>
<protein>
    <submittedName>
        <fullName evidence="2">Phenylacetate-coenzyme A ligase</fullName>
        <ecNumber evidence="2">6.2.1.30</ecNumber>
    </submittedName>
</protein>